<name>A0A096P8V6_OSTTA</name>
<dbReference type="OrthoDB" id="10251508at2759"/>
<feature type="region of interest" description="Disordered" evidence="7">
    <location>
        <begin position="425"/>
        <end position="475"/>
    </location>
</feature>
<dbReference type="Gene3D" id="1.20.58.340">
    <property type="entry name" value="Magnesium transport protein CorA, transmembrane region"/>
    <property type="match status" value="2"/>
</dbReference>
<keyword evidence="6" id="KW-0460">Magnesium</keyword>
<evidence type="ECO:0000256" key="4">
    <source>
        <dbReference type="ARBA" id="ARBA00022989"/>
    </source>
</evidence>
<dbReference type="AlphaFoldDB" id="A0A096P8V6"/>
<feature type="compositionally biased region" description="Polar residues" evidence="7">
    <location>
        <begin position="439"/>
        <end position="452"/>
    </location>
</feature>
<comment type="function">
    <text evidence="6">Magnesium transporter that may mediate the influx of magnesium.</text>
</comment>
<dbReference type="KEGG" id="ota:OT_ostta16g02620"/>
<dbReference type="Gene3D" id="2.40.128.330">
    <property type="match status" value="1"/>
</dbReference>
<keyword evidence="6" id="KW-0406">Ion transport</keyword>
<evidence type="ECO:0000256" key="5">
    <source>
        <dbReference type="ARBA" id="ARBA00023136"/>
    </source>
</evidence>
<evidence type="ECO:0000256" key="7">
    <source>
        <dbReference type="SAM" id="MobiDB-lite"/>
    </source>
</evidence>
<feature type="transmembrane region" description="Helical" evidence="6">
    <location>
        <begin position="582"/>
        <end position="602"/>
    </location>
</feature>
<dbReference type="InterPro" id="IPR039204">
    <property type="entry name" value="MRS2-like"/>
</dbReference>
<dbReference type="PANTHER" id="PTHR13890">
    <property type="entry name" value="RNA SPLICING PROTEIN MRS2, MITOCHONDRIAL"/>
    <property type="match status" value="1"/>
</dbReference>
<protein>
    <recommendedName>
        <fullName evidence="6">Magnesium transporter</fullName>
    </recommendedName>
</protein>
<comment type="subcellular location">
    <subcellularLocation>
        <location evidence="1 6">Membrane</location>
        <topology evidence="1 6">Multi-pass membrane protein</topology>
    </subcellularLocation>
</comment>
<feature type="region of interest" description="Disordered" evidence="7">
    <location>
        <begin position="305"/>
        <end position="327"/>
    </location>
</feature>
<feature type="compositionally biased region" description="Basic and acidic residues" evidence="7">
    <location>
        <begin position="79"/>
        <end position="104"/>
    </location>
</feature>
<dbReference type="GO" id="GO:0015095">
    <property type="term" value="F:magnesium ion transmembrane transporter activity"/>
    <property type="evidence" value="ECO:0007669"/>
    <property type="project" value="TreeGrafter"/>
</dbReference>
<dbReference type="Proteomes" id="UP000009170">
    <property type="component" value="Unassembled WGS sequence"/>
</dbReference>
<dbReference type="GO" id="GO:0016020">
    <property type="term" value="C:membrane"/>
    <property type="evidence" value="ECO:0007669"/>
    <property type="project" value="UniProtKB-SubCell"/>
</dbReference>
<dbReference type="SUPFAM" id="SSF144083">
    <property type="entry name" value="Magnesium transport protein CorA, transmembrane region"/>
    <property type="match status" value="1"/>
</dbReference>
<dbReference type="Pfam" id="PF01544">
    <property type="entry name" value="CorA"/>
    <property type="match status" value="1"/>
</dbReference>
<organism evidence="8 9">
    <name type="scientific">Ostreococcus tauri</name>
    <name type="common">Marine green alga</name>
    <dbReference type="NCBI Taxonomy" id="70448"/>
    <lineage>
        <taxon>Eukaryota</taxon>
        <taxon>Viridiplantae</taxon>
        <taxon>Chlorophyta</taxon>
        <taxon>Mamiellophyceae</taxon>
        <taxon>Mamiellales</taxon>
        <taxon>Bathycoccaceae</taxon>
        <taxon>Ostreococcus</taxon>
    </lineage>
</organism>
<feature type="compositionally biased region" description="Basic and acidic residues" evidence="7">
    <location>
        <begin position="9"/>
        <end position="19"/>
    </location>
</feature>
<reference evidence="9" key="1">
    <citation type="journal article" date="2006" name="Proc. Natl. Acad. Sci. U.S.A.">
        <title>Genome analysis of the smallest free-living eukaryote Ostreococcus tauri unveils many unique features.</title>
        <authorList>
            <person name="Derelle E."/>
            <person name="Ferraz C."/>
            <person name="Rombauts S."/>
            <person name="Rouze P."/>
            <person name="Worden A.Z."/>
            <person name="Robbens S."/>
            <person name="Partensky F."/>
            <person name="Degroeve S."/>
            <person name="Echeynie S."/>
            <person name="Cooke R."/>
            <person name="Saeys Y."/>
            <person name="Wuyts J."/>
            <person name="Jabbari K."/>
            <person name="Bowler C."/>
            <person name="Panaud O."/>
            <person name="Piegu B."/>
            <person name="Ball S.G."/>
            <person name="Ral J.-P."/>
            <person name="Bouget F.-Y."/>
            <person name="Piganeau G."/>
            <person name="De Baets B."/>
            <person name="Picard A."/>
            <person name="Delseny M."/>
            <person name="Demaille J."/>
            <person name="Van de Peer Y."/>
            <person name="Moreau H."/>
        </authorList>
    </citation>
    <scope>NUCLEOTIDE SEQUENCE [LARGE SCALE GENOMIC DNA]</scope>
    <source>
        <strain evidence="9">OTTH 0595 / CCAP 157/2 / RCC745</strain>
    </source>
</reference>
<dbReference type="Pfam" id="PF22099">
    <property type="entry name" value="MRS2-like"/>
    <property type="match status" value="2"/>
</dbReference>
<comment type="caution">
    <text evidence="8">The sequence shown here is derived from an EMBL/GenBank/DDBJ whole genome shotgun (WGS) entry which is preliminary data.</text>
</comment>
<comment type="similarity">
    <text evidence="2 6">Belongs to the CorA metal ion transporter (MIT) (TC 1.A.35.5) family.</text>
</comment>
<feature type="compositionally biased region" description="Basic and acidic residues" evidence="7">
    <location>
        <begin position="425"/>
        <end position="437"/>
    </location>
</feature>
<dbReference type="InterPro" id="IPR002523">
    <property type="entry name" value="MgTranspt_CorA/ZnTranspt_ZntB"/>
</dbReference>
<accession>A0A096P8V6</accession>
<keyword evidence="3 6" id="KW-0812">Transmembrane</keyword>
<feature type="region of interest" description="Disordered" evidence="7">
    <location>
        <begin position="1"/>
        <end position="104"/>
    </location>
</feature>
<evidence type="ECO:0000256" key="1">
    <source>
        <dbReference type="ARBA" id="ARBA00004141"/>
    </source>
</evidence>
<dbReference type="EMBL" id="CAID01000016">
    <property type="protein sequence ID" value="CEG00466.1"/>
    <property type="molecule type" value="Genomic_DNA"/>
</dbReference>
<reference evidence="8 9" key="2">
    <citation type="journal article" date="2014" name="BMC Genomics">
        <title>An improved genome of the model marine alga Ostreococcus tauri unfolds by assessing Illumina de novo assemblies.</title>
        <authorList>
            <person name="Blanc-Mathieu R."/>
            <person name="Verhelst B."/>
            <person name="Derelle E."/>
            <person name="Rombauts S."/>
            <person name="Bouget F.Y."/>
            <person name="Carre I."/>
            <person name="Chateau A."/>
            <person name="Eyre-Walker A."/>
            <person name="Grimsley N."/>
            <person name="Moreau H."/>
            <person name="Piegu B."/>
            <person name="Rivals E."/>
            <person name="Schackwitz W."/>
            <person name="Van de Peer Y."/>
            <person name="Piganeau G."/>
        </authorList>
    </citation>
    <scope>NUCLEOTIDE SEQUENCE [LARGE SCALE GENOMIC DNA]</scope>
    <source>
        <strain evidence="9">OTTH 0595 / CCAP 157/2 / RCC745</strain>
    </source>
</reference>
<dbReference type="CDD" id="cd12823">
    <property type="entry name" value="Mrs2_Mfm1p-like"/>
    <property type="match status" value="1"/>
</dbReference>
<keyword evidence="4 6" id="KW-1133">Transmembrane helix</keyword>
<feature type="transmembrane region" description="Helical" evidence="6">
    <location>
        <begin position="549"/>
        <end position="570"/>
    </location>
</feature>
<keyword evidence="9" id="KW-1185">Reference proteome</keyword>
<dbReference type="FunCoup" id="A0A096P8V6">
    <property type="interactions" value="1091"/>
</dbReference>
<gene>
    <name evidence="8" type="ORF">OT_ostta16g02620</name>
</gene>
<dbReference type="RefSeq" id="XP_022840393.1">
    <property type="nucleotide sequence ID" value="XM_022985605.1"/>
</dbReference>
<dbReference type="InParanoid" id="A0A096P8V6"/>
<sequence>MPDADAEDGGPREGAERATRASTSSRPSEHEHLSNAILDDFTRGAVPSRSSTPPIPPLAPRQYEAMLRQQRASGVSPHGIDDDAERRSAARENEPSARRAANERVELDAGASAVRDLLGFTGYESSTATHTPAASIAGLEDVRGANGEADLEQVVVGKPATGVGNYDKPPGDELEPVKPAATTGRAKVGWVRINAQGNVNKLSMEKTKIATLLRVPLRDLRVLEPTTADSYSAAMLCRERAIVVNLEQVKILITHEEVIMTDSQTSTVTHFLPELTARLLRRKRLRERMPKSQSIPLNLSAADLSSMMEGKTTHQTTSSAKTSPEKSISQATAAEEFPFEFIALEVALEMVCNSLEVEANKVELDSKPALEALRKRVDNVNLERVRRMKTRLVRVSGRVSKVREEIQRYLDDDSDMRDMYLTRKAKQEQETLTREESTDTPTGNASTQQRSTGGRPPLEHALSMSSGGGPVPRSPLGIPTTAEGVHPYFDHFDDDKDLQELEDLLETYFTHIDSTHRSLNGLNEYIDDLEDLIEIELDSQRNRLIQLELILTTATLCLTCFSVVVGIFGMNIKNNIENRHDMFLVVVIVGTIATLVLLGLLLRVCRHYRLF</sequence>
<keyword evidence="5 6" id="KW-0472">Membrane</keyword>
<keyword evidence="6" id="KW-0813">Transport</keyword>
<feature type="compositionally biased region" description="Polar residues" evidence="7">
    <location>
        <begin position="313"/>
        <end position="327"/>
    </location>
</feature>
<dbReference type="GeneID" id="9831015"/>
<evidence type="ECO:0000256" key="2">
    <source>
        <dbReference type="ARBA" id="ARBA00007535"/>
    </source>
</evidence>
<dbReference type="PANTHER" id="PTHR13890:SF31">
    <property type="entry name" value="MAGNESIUM TRANSPORTER MRS2-2-RELATED"/>
    <property type="match status" value="1"/>
</dbReference>
<evidence type="ECO:0000256" key="6">
    <source>
        <dbReference type="RuleBase" id="RU366041"/>
    </source>
</evidence>
<proteinExistence type="inferred from homology"/>
<evidence type="ECO:0000313" key="8">
    <source>
        <dbReference type="EMBL" id="CEG00466.1"/>
    </source>
</evidence>
<dbReference type="InterPro" id="IPR045863">
    <property type="entry name" value="CorA_TM1_TM2"/>
</dbReference>
<evidence type="ECO:0000313" key="9">
    <source>
        <dbReference type="Proteomes" id="UP000009170"/>
    </source>
</evidence>
<evidence type="ECO:0000256" key="3">
    <source>
        <dbReference type="ARBA" id="ARBA00022692"/>
    </source>
</evidence>